<dbReference type="GO" id="GO:0005524">
    <property type="term" value="F:ATP binding"/>
    <property type="evidence" value="ECO:0007669"/>
    <property type="project" value="UniProtKB-KW"/>
</dbReference>
<keyword evidence="3" id="KW-1185">Reference proteome</keyword>
<dbReference type="InterPro" id="IPR003593">
    <property type="entry name" value="AAA+_ATPase"/>
</dbReference>
<dbReference type="Proteomes" id="UP000672602">
    <property type="component" value="Unassembled WGS sequence"/>
</dbReference>
<sequence>MIDKIERPKTPEDWLALEFDIAQLFSTGPVDEERLFAGRTSQVRLLLETVFDRSKHAILFGERGVGKSSLANIFWRRYGKTLQSFVIGRVQTDPSDDFTSLWTKALEELLAFAKMTGRAELVPIEVEFDRVSPDTIRRELQKCNPNSIPIIIIDEFDKLYDEDAKELTANLIKSLSDYNVTATIILVGVAENVSDLVKGHESIRRPLVQVKLDRMSNEELNEILNLRLKLTPLKLDGDARWKIVTLARGLPFYVHMLGKYSFQNAARERRLTVKDGDVDAAMDRFISETEQSFQDDYVTATASNQTDAKFQEVLLACALAQSDDAGFFSPTSVIPPLKMIRKRPVTHANFQRHLTEFVSEDRGRVLIRRGQDRQFRYRFRDPMMQPYIIIKGIRDEMVDESTRNALSYPEAPLLPLSDPTSNDE</sequence>
<dbReference type="EMBL" id="JAGMWN010000005">
    <property type="protein sequence ID" value="MBP5857840.1"/>
    <property type="molecule type" value="Genomic_DNA"/>
</dbReference>
<protein>
    <submittedName>
        <fullName evidence="2">ATP-binding protein</fullName>
    </submittedName>
</protein>
<dbReference type="SUPFAM" id="SSF52540">
    <property type="entry name" value="P-loop containing nucleoside triphosphate hydrolases"/>
    <property type="match status" value="1"/>
</dbReference>
<dbReference type="SMART" id="SM00382">
    <property type="entry name" value="AAA"/>
    <property type="match status" value="1"/>
</dbReference>
<dbReference type="Pfam" id="PF20703">
    <property type="entry name" value="nSTAND1"/>
    <property type="match status" value="1"/>
</dbReference>
<evidence type="ECO:0000313" key="3">
    <source>
        <dbReference type="Proteomes" id="UP000672602"/>
    </source>
</evidence>
<dbReference type="PANTHER" id="PTHR34301:SF8">
    <property type="entry name" value="ATPASE DOMAIN-CONTAINING PROTEIN"/>
    <property type="match status" value="1"/>
</dbReference>
<dbReference type="RefSeq" id="WP_210682413.1">
    <property type="nucleotide sequence ID" value="NZ_JAGMWN010000005.1"/>
</dbReference>
<organism evidence="2 3">
    <name type="scientific">Marivibrio halodurans</name>
    <dbReference type="NCBI Taxonomy" id="2039722"/>
    <lineage>
        <taxon>Bacteria</taxon>
        <taxon>Pseudomonadati</taxon>
        <taxon>Pseudomonadota</taxon>
        <taxon>Alphaproteobacteria</taxon>
        <taxon>Rhodospirillales</taxon>
        <taxon>Rhodospirillaceae</taxon>
        <taxon>Marivibrio</taxon>
    </lineage>
</organism>
<feature type="domain" description="AAA+ ATPase" evidence="1">
    <location>
        <begin position="53"/>
        <end position="216"/>
    </location>
</feature>
<comment type="caution">
    <text evidence="2">The sequence shown here is derived from an EMBL/GenBank/DDBJ whole genome shotgun (WGS) entry which is preliminary data.</text>
</comment>
<reference evidence="2" key="1">
    <citation type="submission" date="2021-04" db="EMBL/GenBank/DDBJ databases">
        <authorList>
            <person name="Zhang D.-C."/>
        </authorList>
    </citation>
    <scope>NUCLEOTIDE SEQUENCE</scope>
    <source>
        <strain evidence="2">CGMCC 1.15697</strain>
    </source>
</reference>
<dbReference type="InterPro" id="IPR049052">
    <property type="entry name" value="nSTAND1"/>
</dbReference>
<proteinExistence type="predicted"/>
<keyword evidence="2" id="KW-0547">Nucleotide-binding</keyword>
<name>A0A8J7S044_9PROT</name>
<gene>
    <name evidence="2" type="ORF">KAJ83_12540</name>
</gene>
<dbReference type="AlphaFoldDB" id="A0A8J7S044"/>
<keyword evidence="2" id="KW-0067">ATP-binding</keyword>
<accession>A0A8J7S044</accession>
<evidence type="ECO:0000313" key="2">
    <source>
        <dbReference type="EMBL" id="MBP5857840.1"/>
    </source>
</evidence>
<dbReference type="Gene3D" id="3.40.50.300">
    <property type="entry name" value="P-loop containing nucleotide triphosphate hydrolases"/>
    <property type="match status" value="1"/>
</dbReference>
<dbReference type="InterPro" id="IPR027417">
    <property type="entry name" value="P-loop_NTPase"/>
</dbReference>
<dbReference type="PANTHER" id="PTHR34301">
    <property type="entry name" value="DNA-BINDING PROTEIN-RELATED"/>
    <property type="match status" value="1"/>
</dbReference>
<evidence type="ECO:0000259" key="1">
    <source>
        <dbReference type="SMART" id="SM00382"/>
    </source>
</evidence>